<dbReference type="InterPro" id="IPR036390">
    <property type="entry name" value="WH_DNA-bd_sf"/>
</dbReference>
<dbReference type="GO" id="GO:0000978">
    <property type="term" value="F:RNA polymerase II cis-regulatory region sequence-specific DNA binding"/>
    <property type="evidence" value="ECO:0007669"/>
    <property type="project" value="TreeGrafter"/>
</dbReference>
<proteinExistence type="predicted"/>
<dbReference type="PANTHER" id="PTHR11829:SF343">
    <property type="entry name" value="FORK-HEAD DOMAIN-CONTAINING PROTEIN"/>
    <property type="match status" value="1"/>
</dbReference>
<evidence type="ECO:0000313" key="7">
    <source>
        <dbReference type="Proteomes" id="UP001209878"/>
    </source>
</evidence>
<reference evidence="6" key="1">
    <citation type="journal article" date="2023" name="Mol. Biol. Evol.">
        <title>Third-Generation Sequencing Reveals the Adaptive Role of the Epigenome in Three Deep-Sea Polychaetes.</title>
        <authorList>
            <person name="Perez M."/>
            <person name="Aroh O."/>
            <person name="Sun Y."/>
            <person name="Lan Y."/>
            <person name="Juniper S.K."/>
            <person name="Young C.R."/>
            <person name="Angers B."/>
            <person name="Qian P.Y."/>
        </authorList>
    </citation>
    <scope>NUCLEOTIDE SEQUENCE</scope>
    <source>
        <strain evidence="6">R07B-5</strain>
    </source>
</reference>
<dbReference type="AlphaFoldDB" id="A0AAD9KI77"/>
<dbReference type="InterPro" id="IPR050211">
    <property type="entry name" value="FOX_domain-containing"/>
</dbReference>
<keyword evidence="1 3" id="KW-0238">DNA-binding</keyword>
<dbReference type="SUPFAM" id="SSF46785">
    <property type="entry name" value="Winged helix' DNA-binding domain"/>
    <property type="match status" value="1"/>
</dbReference>
<evidence type="ECO:0000256" key="4">
    <source>
        <dbReference type="SAM" id="MobiDB-lite"/>
    </source>
</evidence>
<name>A0AAD9KI77_RIDPI</name>
<dbReference type="Pfam" id="PF00250">
    <property type="entry name" value="Forkhead"/>
    <property type="match status" value="1"/>
</dbReference>
<dbReference type="InterPro" id="IPR018122">
    <property type="entry name" value="TF_fork_head_CS_1"/>
</dbReference>
<evidence type="ECO:0000256" key="2">
    <source>
        <dbReference type="ARBA" id="ARBA00023242"/>
    </source>
</evidence>
<evidence type="ECO:0000256" key="1">
    <source>
        <dbReference type="ARBA" id="ARBA00023125"/>
    </source>
</evidence>
<feature type="region of interest" description="Disordered" evidence="4">
    <location>
        <begin position="1"/>
        <end position="93"/>
    </location>
</feature>
<feature type="compositionally biased region" description="Polar residues" evidence="4">
    <location>
        <begin position="7"/>
        <end position="21"/>
    </location>
</feature>
<feature type="domain" description="Fork-head" evidence="5">
    <location>
        <begin position="93"/>
        <end position="185"/>
    </location>
</feature>
<dbReference type="PROSITE" id="PS50039">
    <property type="entry name" value="FORK_HEAD_3"/>
    <property type="match status" value="1"/>
</dbReference>
<dbReference type="PRINTS" id="PR00053">
    <property type="entry name" value="FORKHEAD"/>
</dbReference>
<organism evidence="6 7">
    <name type="scientific">Ridgeia piscesae</name>
    <name type="common">Tubeworm</name>
    <dbReference type="NCBI Taxonomy" id="27915"/>
    <lineage>
        <taxon>Eukaryota</taxon>
        <taxon>Metazoa</taxon>
        <taxon>Spiralia</taxon>
        <taxon>Lophotrochozoa</taxon>
        <taxon>Annelida</taxon>
        <taxon>Polychaeta</taxon>
        <taxon>Sedentaria</taxon>
        <taxon>Canalipalpata</taxon>
        <taxon>Sabellida</taxon>
        <taxon>Siboglinidae</taxon>
        <taxon>Ridgeia</taxon>
    </lineage>
</organism>
<comment type="subcellular location">
    <subcellularLocation>
        <location evidence="3">Nucleus</location>
    </subcellularLocation>
</comment>
<dbReference type="GO" id="GO:0000981">
    <property type="term" value="F:DNA-binding transcription factor activity, RNA polymerase II-specific"/>
    <property type="evidence" value="ECO:0007669"/>
    <property type="project" value="TreeGrafter"/>
</dbReference>
<dbReference type="InterPro" id="IPR030456">
    <property type="entry name" value="TF_fork_head_CS_2"/>
</dbReference>
<dbReference type="CDD" id="cd20035">
    <property type="entry name" value="FH_FOXQ2-like"/>
    <property type="match status" value="1"/>
</dbReference>
<dbReference type="Proteomes" id="UP001209878">
    <property type="component" value="Unassembled WGS sequence"/>
</dbReference>
<accession>A0AAD9KI77</accession>
<dbReference type="GO" id="GO:0009653">
    <property type="term" value="P:anatomical structure morphogenesis"/>
    <property type="evidence" value="ECO:0007669"/>
    <property type="project" value="TreeGrafter"/>
</dbReference>
<dbReference type="PANTHER" id="PTHR11829">
    <property type="entry name" value="FORKHEAD BOX PROTEIN"/>
    <property type="match status" value="1"/>
</dbReference>
<protein>
    <recommendedName>
        <fullName evidence="5">Fork-head domain-containing protein</fullName>
    </recommendedName>
</protein>
<evidence type="ECO:0000313" key="6">
    <source>
        <dbReference type="EMBL" id="KAK2171240.1"/>
    </source>
</evidence>
<dbReference type="InterPro" id="IPR036388">
    <property type="entry name" value="WH-like_DNA-bd_sf"/>
</dbReference>
<keyword evidence="2 3" id="KW-0539">Nucleus</keyword>
<dbReference type="PROSITE" id="PS00658">
    <property type="entry name" value="FORK_HEAD_2"/>
    <property type="match status" value="1"/>
</dbReference>
<dbReference type="InterPro" id="IPR001766">
    <property type="entry name" value="Fork_head_dom"/>
</dbReference>
<dbReference type="SMART" id="SM00339">
    <property type="entry name" value="FH"/>
    <property type="match status" value="1"/>
</dbReference>
<dbReference type="Gene3D" id="1.10.10.10">
    <property type="entry name" value="Winged helix-like DNA-binding domain superfamily/Winged helix DNA-binding domain"/>
    <property type="match status" value="1"/>
</dbReference>
<comment type="caution">
    <text evidence="6">The sequence shown here is derived from an EMBL/GenBank/DDBJ whole genome shotgun (WGS) entry which is preliminary data.</text>
</comment>
<feature type="DNA-binding region" description="Fork-head" evidence="3">
    <location>
        <begin position="93"/>
        <end position="185"/>
    </location>
</feature>
<dbReference type="GO" id="GO:0030154">
    <property type="term" value="P:cell differentiation"/>
    <property type="evidence" value="ECO:0007669"/>
    <property type="project" value="TreeGrafter"/>
</dbReference>
<dbReference type="InterPro" id="IPR047519">
    <property type="entry name" value="FH_FOXQ2-like"/>
</dbReference>
<evidence type="ECO:0000256" key="3">
    <source>
        <dbReference type="PROSITE-ProRule" id="PRU00089"/>
    </source>
</evidence>
<keyword evidence="7" id="KW-1185">Reference proteome</keyword>
<dbReference type="GO" id="GO:0005634">
    <property type="term" value="C:nucleus"/>
    <property type="evidence" value="ECO:0007669"/>
    <property type="project" value="UniProtKB-SubCell"/>
</dbReference>
<evidence type="ECO:0000259" key="5">
    <source>
        <dbReference type="PROSITE" id="PS50039"/>
    </source>
</evidence>
<feature type="compositionally biased region" description="Polar residues" evidence="4">
    <location>
        <begin position="34"/>
        <end position="62"/>
    </location>
</feature>
<dbReference type="FunFam" id="1.10.10.10:FF:000135">
    <property type="entry name" value="forkhead box protein G1"/>
    <property type="match status" value="1"/>
</dbReference>
<dbReference type="EMBL" id="JAODUO010001087">
    <property type="protein sequence ID" value="KAK2171240.1"/>
    <property type="molecule type" value="Genomic_DNA"/>
</dbReference>
<sequence length="353" mass="38381">MHPFSIESITSPPRTTTSANYGDNRVCATDDTSRSVAGSATRSAHTCTPPRDTNTSPDSGISSPPFGELRATDVAPHDQSARGSPVTTPSSEKPTHSYIALISLAIFGVPERRLVLSDIYQYVMTHFPYYDNEDRAWRNSIRHNLSLNECFVKVGRAENGKGNYWAVHPACVDDFSKGDYRRRQARRRARANGNDISMNISALPLAYRCNMGYVPMTPHPAAIGYHPYSSPYLVAAAQMHDFNAAGCPMSATVPSMHNASNMSPPSPYTDQFKMTLPSYQSSGVNTSPSVTLSPSPVSPAGVTMSNTLLQSSMPLMTSYPAMSTSPTTPTYFSGSMNGCVRYSPYSMANSWPL</sequence>
<dbReference type="PROSITE" id="PS00657">
    <property type="entry name" value="FORK_HEAD_1"/>
    <property type="match status" value="1"/>
</dbReference>
<gene>
    <name evidence="6" type="ORF">NP493_1087g00087</name>
</gene>
<feature type="compositionally biased region" description="Polar residues" evidence="4">
    <location>
        <begin position="81"/>
        <end position="92"/>
    </location>
</feature>